<evidence type="ECO:0000313" key="1">
    <source>
        <dbReference type="EMBL" id="SMO66767.1"/>
    </source>
</evidence>
<organism evidence="1 2">
    <name type="scientific">Chryseobacterium rhizoplanae</name>
    <dbReference type="NCBI Taxonomy" id="1609531"/>
    <lineage>
        <taxon>Bacteria</taxon>
        <taxon>Pseudomonadati</taxon>
        <taxon>Bacteroidota</taxon>
        <taxon>Flavobacteriia</taxon>
        <taxon>Flavobacteriales</taxon>
        <taxon>Weeksellaceae</taxon>
        <taxon>Chryseobacterium group</taxon>
        <taxon>Chryseobacterium</taxon>
    </lineage>
</organism>
<reference evidence="1 2" key="1">
    <citation type="submission" date="2017-05" db="EMBL/GenBank/DDBJ databases">
        <authorList>
            <person name="Varghese N."/>
            <person name="Submissions S."/>
        </authorList>
    </citation>
    <scope>NUCLEOTIDE SEQUENCE [LARGE SCALE GENOMIC DNA]</scope>
    <source>
        <strain evidence="1 2">DSM 29371</strain>
    </source>
</reference>
<dbReference type="InterPro" id="IPR037079">
    <property type="entry name" value="AF2212/PG0164-like_sf"/>
</dbReference>
<dbReference type="SUPFAM" id="SSF141694">
    <property type="entry name" value="AF2212/PG0164-like"/>
    <property type="match status" value="1"/>
</dbReference>
<proteinExistence type="predicted"/>
<dbReference type="Pfam" id="PF08922">
    <property type="entry name" value="DUF1905"/>
    <property type="match status" value="1"/>
</dbReference>
<dbReference type="EMBL" id="FXTC01000004">
    <property type="protein sequence ID" value="SMO66767.1"/>
    <property type="molecule type" value="Genomic_DNA"/>
</dbReference>
<dbReference type="Proteomes" id="UP000316916">
    <property type="component" value="Unassembled WGS sequence"/>
</dbReference>
<dbReference type="AlphaFoldDB" id="A0A521D514"/>
<gene>
    <name evidence="1" type="ORF">SAMN06265171_104218</name>
</gene>
<dbReference type="Pfam" id="PF13376">
    <property type="entry name" value="OmdA"/>
    <property type="match status" value="1"/>
</dbReference>
<name>A0A521D514_9FLAO</name>
<keyword evidence="2" id="KW-1185">Reference proteome</keyword>
<dbReference type="Gene3D" id="2.40.30.100">
    <property type="entry name" value="AF2212/PG0164-like"/>
    <property type="match status" value="1"/>
</dbReference>
<evidence type="ECO:0008006" key="3">
    <source>
        <dbReference type="Google" id="ProtNLM"/>
    </source>
</evidence>
<sequence>MVIFASSLISQNLLSMKNNSFTATLEIIGINPFVFVPEEILERIFKESGKNKSPIPVKGTVNGQEFKQNLMKYLGEWRLYVNLTMLKNSPKRIGEVIEVILEYDDSDRSISMHPHLEKAIKESPLATENFENLIPSRRLELVRYINNLKTEASIQRNIEKIIRHLHGETDFFGKMIE</sequence>
<protein>
    <recommendedName>
        <fullName evidence="3">Bacteriocin-protection, YdeI or OmpD-Associated</fullName>
    </recommendedName>
</protein>
<evidence type="ECO:0000313" key="2">
    <source>
        <dbReference type="Proteomes" id="UP000316916"/>
    </source>
</evidence>
<dbReference type="InterPro" id="IPR015018">
    <property type="entry name" value="DUF1905"/>
</dbReference>
<accession>A0A521D514</accession>